<keyword evidence="2" id="KW-1185">Reference proteome</keyword>
<dbReference type="Proteomes" id="UP000274139">
    <property type="component" value="Unassembled WGS sequence"/>
</dbReference>
<organism evidence="1 2">
    <name type="scientific">Aquitalea palustris</name>
    <dbReference type="NCBI Taxonomy" id="2480983"/>
    <lineage>
        <taxon>Bacteria</taxon>
        <taxon>Pseudomonadati</taxon>
        <taxon>Pseudomonadota</taxon>
        <taxon>Betaproteobacteria</taxon>
        <taxon>Neisseriales</taxon>
        <taxon>Chromobacteriaceae</taxon>
        <taxon>Aquitalea</taxon>
    </lineage>
</organism>
<proteinExistence type="predicted"/>
<gene>
    <name evidence="1" type="ORF">EAY64_13890</name>
</gene>
<evidence type="ECO:0000313" key="1">
    <source>
        <dbReference type="EMBL" id="RMC95324.1"/>
    </source>
</evidence>
<name>A0A454JGB8_9NEIS</name>
<sequence length="92" mass="10453">MSPQDRALKKQLLLMKGEVLRVKLKLEIDSLRQRPLGLAGEGFKAFSSGNALGKLVNTLAAILPSESLRHWLRRASRLFLLWKVVSKFWPAR</sequence>
<dbReference type="EMBL" id="RFAR01000057">
    <property type="protein sequence ID" value="RMC95324.1"/>
    <property type="molecule type" value="Genomic_DNA"/>
</dbReference>
<reference evidence="1 2" key="1">
    <citation type="submission" date="2018-10" db="EMBL/GenBank/DDBJ databases">
        <title>Draft genome sequence of Aquitalea MWU14-2217 isolated from a wild cranberry bog in Provincetown, Massachusetts.</title>
        <authorList>
            <person name="Ebadzadsahrai G."/>
            <person name="Soby S."/>
        </authorList>
    </citation>
    <scope>NUCLEOTIDE SEQUENCE [LARGE SCALE GENOMIC DNA]</scope>
    <source>
        <strain evidence="1 2">MWU14-2217</strain>
    </source>
</reference>
<evidence type="ECO:0000313" key="2">
    <source>
        <dbReference type="Proteomes" id="UP000274139"/>
    </source>
</evidence>
<protein>
    <submittedName>
        <fullName evidence="1">Uncharacterized protein</fullName>
    </submittedName>
</protein>
<dbReference type="AlphaFoldDB" id="A0A454JGB8"/>
<comment type="caution">
    <text evidence="1">The sequence shown here is derived from an EMBL/GenBank/DDBJ whole genome shotgun (WGS) entry which is preliminary data.</text>
</comment>
<accession>A0A454JGB8</accession>